<dbReference type="PROSITE" id="PS00086">
    <property type="entry name" value="CYTOCHROME_P450"/>
    <property type="match status" value="1"/>
</dbReference>
<evidence type="ECO:0000313" key="12">
    <source>
        <dbReference type="Proteomes" id="UP000762676"/>
    </source>
</evidence>
<keyword evidence="3 7" id="KW-0479">Metal-binding</keyword>
<name>A0AAV4G676_9GAST</name>
<dbReference type="SUPFAM" id="SSF48264">
    <property type="entry name" value="Cytochrome P450"/>
    <property type="match status" value="1"/>
</dbReference>
<dbReference type="Pfam" id="PF00067">
    <property type="entry name" value="p450"/>
    <property type="match status" value="1"/>
</dbReference>
<keyword evidence="9" id="KW-0812">Transmembrane</keyword>
<feature type="transmembrane region" description="Helical" evidence="9">
    <location>
        <begin position="172"/>
        <end position="190"/>
    </location>
</feature>
<proteinExistence type="inferred from homology"/>
<comment type="cofactor">
    <cofactor evidence="1 7">
        <name>heme</name>
        <dbReference type="ChEBI" id="CHEBI:30413"/>
    </cofactor>
</comment>
<dbReference type="InterPro" id="IPR001128">
    <property type="entry name" value="Cyt_P450"/>
</dbReference>
<comment type="caution">
    <text evidence="11">The sequence shown here is derived from an EMBL/GenBank/DDBJ whole genome shotgun (WGS) entry which is preliminary data.</text>
</comment>
<feature type="binding site" description="axial binding residue" evidence="7">
    <location>
        <position position="613"/>
    </location>
    <ligand>
        <name>heme</name>
        <dbReference type="ChEBI" id="CHEBI:30413"/>
    </ligand>
    <ligandPart>
        <name>Fe</name>
        <dbReference type="ChEBI" id="CHEBI:18248"/>
    </ligandPart>
</feature>
<reference evidence="11 12" key="1">
    <citation type="journal article" date="2021" name="Elife">
        <title>Chloroplast acquisition without the gene transfer in kleptoplastic sea slugs, Plakobranchus ocellatus.</title>
        <authorList>
            <person name="Maeda T."/>
            <person name="Takahashi S."/>
            <person name="Yoshida T."/>
            <person name="Shimamura S."/>
            <person name="Takaki Y."/>
            <person name="Nagai Y."/>
            <person name="Toyoda A."/>
            <person name="Suzuki Y."/>
            <person name="Arimoto A."/>
            <person name="Ishii H."/>
            <person name="Satoh N."/>
            <person name="Nishiyama T."/>
            <person name="Hasebe M."/>
            <person name="Maruyama T."/>
            <person name="Minagawa J."/>
            <person name="Obokata J."/>
            <person name="Shigenobu S."/>
        </authorList>
    </citation>
    <scope>NUCLEOTIDE SEQUENCE [LARGE SCALE GENOMIC DNA]</scope>
</reference>
<dbReference type="InterPro" id="IPR002401">
    <property type="entry name" value="Cyt_P450_E_grp-I"/>
</dbReference>
<evidence type="ECO:0000256" key="2">
    <source>
        <dbReference type="ARBA" id="ARBA00010617"/>
    </source>
</evidence>
<dbReference type="PRINTS" id="PR00463">
    <property type="entry name" value="EP450I"/>
</dbReference>
<dbReference type="InterPro" id="IPR017972">
    <property type="entry name" value="Cyt_P450_CS"/>
</dbReference>
<evidence type="ECO:0000256" key="4">
    <source>
        <dbReference type="ARBA" id="ARBA00023002"/>
    </source>
</evidence>
<dbReference type="PRINTS" id="PR00385">
    <property type="entry name" value="P450"/>
</dbReference>
<feature type="chain" id="PRO_5043696968" evidence="10">
    <location>
        <begin position="25"/>
        <end position="671"/>
    </location>
</feature>
<evidence type="ECO:0000313" key="11">
    <source>
        <dbReference type="EMBL" id="GFR80075.1"/>
    </source>
</evidence>
<dbReference type="GO" id="GO:0005506">
    <property type="term" value="F:iron ion binding"/>
    <property type="evidence" value="ECO:0007669"/>
    <property type="project" value="InterPro"/>
</dbReference>
<evidence type="ECO:0000256" key="8">
    <source>
        <dbReference type="RuleBase" id="RU000461"/>
    </source>
</evidence>
<dbReference type="InterPro" id="IPR050182">
    <property type="entry name" value="Cytochrome_P450_fam2"/>
</dbReference>
<protein>
    <submittedName>
        <fullName evidence="11">Cytochrome P450 2U1</fullName>
    </submittedName>
</protein>
<dbReference type="GO" id="GO:0020037">
    <property type="term" value="F:heme binding"/>
    <property type="evidence" value="ECO:0007669"/>
    <property type="project" value="InterPro"/>
</dbReference>
<keyword evidence="9" id="KW-0472">Membrane</keyword>
<dbReference type="AlphaFoldDB" id="A0AAV4G676"/>
<dbReference type="PANTHER" id="PTHR24300:SF375">
    <property type="entry name" value="CYTOCHROME P450 FAMILY"/>
    <property type="match status" value="1"/>
</dbReference>
<evidence type="ECO:0000256" key="3">
    <source>
        <dbReference type="ARBA" id="ARBA00022723"/>
    </source>
</evidence>
<keyword evidence="6 8" id="KW-0503">Monooxygenase</keyword>
<comment type="similarity">
    <text evidence="2 8">Belongs to the cytochrome P450 family.</text>
</comment>
<dbReference type="GO" id="GO:0006082">
    <property type="term" value="P:organic acid metabolic process"/>
    <property type="evidence" value="ECO:0007669"/>
    <property type="project" value="TreeGrafter"/>
</dbReference>
<dbReference type="GO" id="GO:0006805">
    <property type="term" value="P:xenobiotic metabolic process"/>
    <property type="evidence" value="ECO:0007669"/>
    <property type="project" value="TreeGrafter"/>
</dbReference>
<evidence type="ECO:0000256" key="10">
    <source>
        <dbReference type="SAM" id="SignalP"/>
    </source>
</evidence>
<dbReference type="PANTHER" id="PTHR24300">
    <property type="entry name" value="CYTOCHROME P450 508A4-RELATED"/>
    <property type="match status" value="1"/>
</dbReference>
<evidence type="ECO:0000256" key="9">
    <source>
        <dbReference type="SAM" id="Phobius"/>
    </source>
</evidence>
<dbReference type="Gene3D" id="1.10.630.10">
    <property type="entry name" value="Cytochrome P450"/>
    <property type="match status" value="1"/>
</dbReference>
<sequence>MMMMMMAVMVVVVFFIQIIIVNRALDYDQHKLSVLCNCGADHYPTGVWPTTTAVPCYTIDLHRRQPKNCLLNTAGENLLNLLLCQSISATLKSRGFFTTLSTTDRLLDTVLLLHSLSCQCWPGLQKTFKALEIRQEKKSLTTSKLATSNFQFDLPRREFDFCMAAGVKEPLGVTWVLLLILVGSLCYWAWTWFRRSYCEFNIPPFPAPRRWFTGHLQLWMGKSEVENIALFREKVGDVFSLDFSGKLVVVVSGYNAIRQVLVKKCHEAANRPTTAATYHLKEDNLGLVHARGENWKVQRTTSLHILREFGLGKNILAERVGNEVREFCNKLAQLNGEPTDFRDLATTSVSNVICSMIIGRRFDHDEPSFVELMKNLNFMFSKAPRLGLLESFPFLRFLPWDFLGTRPWIRSIQFIREDFARAHIKEAKKSFTQENKPSSFINAYLQRMQEVNGKGWSSKLDEENLITNIRGLFIAGTETTSTTIYWCILFCLHRPELQEKIYQQISKFVSHNRLPSLNDQDNLPYLSAVIMETQRYASLVPMLQRKVTENFDLLGFNIPKDSLVILNMRSCLYDSKPWGDPDTFRPERFLDGAGKLLKPPPEFVPFGLGRRSCLGERMAKMELYLFLSAMFQRFRFLPESSFEELPPLRGKLSVILSPQHYRVRFVERASV</sequence>
<keyword evidence="10" id="KW-0732">Signal</keyword>
<dbReference type="FunFam" id="1.10.630.10:FF:000036">
    <property type="entry name" value="CYtochrome P450 family"/>
    <property type="match status" value="1"/>
</dbReference>
<evidence type="ECO:0000256" key="6">
    <source>
        <dbReference type="ARBA" id="ARBA00023033"/>
    </source>
</evidence>
<evidence type="ECO:0000256" key="7">
    <source>
        <dbReference type="PIRSR" id="PIRSR602401-1"/>
    </source>
</evidence>
<keyword evidence="9" id="KW-1133">Transmembrane helix</keyword>
<organism evidence="11 12">
    <name type="scientific">Elysia marginata</name>
    <dbReference type="NCBI Taxonomy" id="1093978"/>
    <lineage>
        <taxon>Eukaryota</taxon>
        <taxon>Metazoa</taxon>
        <taxon>Spiralia</taxon>
        <taxon>Lophotrochozoa</taxon>
        <taxon>Mollusca</taxon>
        <taxon>Gastropoda</taxon>
        <taxon>Heterobranchia</taxon>
        <taxon>Euthyneura</taxon>
        <taxon>Panpulmonata</taxon>
        <taxon>Sacoglossa</taxon>
        <taxon>Placobranchoidea</taxon>
        <taxon>Plakobranchidae</taxon>
        <taxon>Elysia</taxon>
    </lineage>
</organism>
<keyword evidence="12" id="KW-1185">Reference proteome</keyword>
<keyword evidence="4 8" id="KW-0560">Oxidoreductase</keyword>
<evidence type="ECO:0000256" key="1">
    <source>
        <dbReference type="ARBA" id="ARBA00001971"/>
    </source>
</evidence>
<keyword evidence="5 7" id="KW-0408">Iron</keyword>
<dbReference type="InterPro" id="IPR036396">
    <property type="entry name" value="Cyt_P450_sf"/>
</dbReference>
<gene>
    <name evidence="11" type="ORF">ElyMa_002305200</name>
</gene>
<dbReference type="GO" id="GO:0016712">
    <property type="term" value="F:oxidoreductase activity, acting on paired donors, with incorporation or reduction of molecular oxygen, reduced flavin or flavoprotein as one donor, and incorporation of one atom of oxygen"/>
    <property type="evidence" value="ECO:0007669"/>
    <property type="project" value="TreeGrafter"/>
</dbReference>
<accession>A0AAV4G676</accession>
<dbReference type="GO" id="GO:0005737">
    <property type="term" value="C:cytoplasm"/>
    <property type="evidence" value="ECO:0007669"/>
    <property type="project" value="TreeGrafter"/>
</dbReference>
<dbReference type="EMBL" id="BMAT01004771">
    <property type="protein sequence ID" value="GFR80075.1"/>
    <property type="molecule type" value="Genomic_DNA"/>
</dbReference>
<feature type="signal peptide" evidence="10">
    <location>
        <begin position="1"/>
        <end position="24"/>
    </location>
</feature>
<evidence type="ECO:0000256" key="5">
    <source>
        <dbReference type="ARBA" id="ARBA00023004"/>
    </source>
</evidence>
<dbReference type="Proteomes" id="UP000762676">
    <property type="component" value="Unassembled WGS sequence"/>
</dbReference>
<keyword evidence="7 8" id="KW-0349">Heme</keyword>